<dbReference type="AlphaFoldDB" id="A0A3M3AHS8"/>
<dbReference type="SUPFAM" id="SSF56712">
    <property type="entry name" value="Prokaryotic type I DNA topoisomerase"/>
    <property type="match status" value="1"/>
</dbReference>
<dbReference type="Proteomes" id="UP000272627">
    <property type="component" value="Unassembled WGS sequence"/>
</dbReference>
<feature type="non-terminal residue" evidence="1">
    <location>
        <position position="1"/>
    </location>
</feature>
<reference evidence="1 2" key="1">
    <citation type="submission" date="2018-08" db="EMBL/GenBank/DDBJ databases">
        <title>Recombination of ecologically and evolutionarily significant loci maintains genetic cohesion in the Pseudomonas syringae species complex.</title>
        <authorList>
            <person name="Dillon M."/>
            <person name="Thakur S."/>
            <person name="Almeida R.N.D."/>
            <person name="Weir B.S."/>
            <person name="Guttman D.S."/>
        </authorList>
    </citation>
    <scope>NUCLEOTIDE SEQUENCE [LARGE SCALE GENOMIC DNA]</scope>
    <source>
        <strain evidence="1 2">ICMP 8636</strain>
    </source>
</reference>
<dbReference type="InterPro" id="IPR023405">
    <property type="entry name" value="Topo_IA_core_domain"/>
</dbReference>
<feature type="non-terminal residue" evidence="1">
    <location>
        <position position="77"/>
    </location>
</feature>
<organism evidence="1 2">
    <name type="scientific">Pseudomonas amygdali pv. eriobotryae</name>
    <dbReference type="NCBI Taxonomy" id="129137"/>
    <lineage>
        <taxon>Bacteria</taxon>
        <taxon>Pseudomonadati</taxon>
        <taxon>Pseudomonadota</taxon>
        <taxon>Gammaproteobacteria</taxon>
        <taxon>Pseudomonadales</taxon>
        <taxon>Pseudomonadaceae</taxon>
        <taxon>Pseudomonas</taxon>
        <taxon>Pseudomonas amygdali</taxon>
    </lineage>
</organism>
<gene>
    <name evidence="1" type="ORF">ALQ86_04983</name>
</gene>
<evidence type="ECO:0000313" key="1">
    <source>
        <dbReference type="EMBL" id="RML99967.1"/>
    </source>
</evidence>
<accession>A0A3M3AHS8</accession>
<comment type="caution">
    <text evidence="1">The sequence shown here is derived from an EMBL/GenBank/DDBJ whole genome shotgun (WGS) entry which is preliminary data.</text>
</comment>
<dbReference type="EMBL" id="RBOA01000240">
    <property type="protein sequence ID" value="RML99967.1"/>
    <property type="molecule type" value="Genomic_DNA"/>
</dbReference>
<proteinExistence type="predicted"/>
<dbReference type="InterPro" id="IPR013825">
    <property type="entry name" value="Topo_IA_cen_sub2"/>
</dbReference>
<sequence length="77" mass="8222">HASAFYYTVAASLAVGGSRPQARLVVAADAPIDDKNRIIDEAYATQVADACRQKPANVIEARVEEKQTPAPLPFALL</sequence>
<evidence type="ECO:0000313" key="2">
    <source>
        <dbReference type="Proteomes" id="UP000272627"/>
    </source>
</evidence>
<dbReference type="Gene3D" id="2.70.20.10">
    <property type="entry name" value="Topoisomerase I, domain 3"/>
    <property type="match status" value="1"/>
</dbReference>
<protein>
    <submittedName>
        <fullName evidence="1">Orf50</fullName>
    </submittedName>
</protein>
<name>A0A3M3AHS8_PSEA0</name>